<dbReference type="PANTHER" id="PTHR11265:SF0">
    <property type="entry name" value="12S RRNA N4-METHYLCYTIDINE METHYLTRANSFERASE"/>
    <property type="match status" value="1"/>
</dbReference>
<feature type="binding site" evidence="6">
    <location>
        <position position="76"/>
    </location>
    <ligand>
        <name>S-adenosyl-L-methionine</name>
        <dbReference type="ChEBI" id="CHEBI:59789"/>
    </ligand>
</feature>
<keyword evidence="3 6" id="KW-0489">Methyltransferase</keyword>
<keyword evidence="5 6" id="KW-0949">S-adenosyl-L-methionine</keyword>
<dbReference type="NCBIfam" id="TIGR00006">
    <property type="entry name" value="16S rRNA (cytosine(1402)-N(4))-methyltransferase RsmH"/>
    <property type="match status" value="1"/>
</dbReference>
<feature type="binding site" evidence="6">
    <location>
        <position position="50"/>
    </location>
    <ligand>
        <name>S-adenosyl-L-methionine</name>
        <dbReference type="ChEBI" id="CHEBI:59789"/>
    </ligand>
</feature>
<feature type="binding site" evidence="6">
    <location>
        <position position="98"/>
    </location>
    <ligand>
        <name>S-adenosyl-L-methionine</name>
        <dbReference type="ChEBI" id="CHEBI:59789"/>
    </ligand>
</feature>
<dbReference type="OrthoDB" id="9806637at2"/>
<protein>
    <recommendedName>
        <fullName evidence="6">Ribosomal RNA small subunit methyltransferase H</fullName>
        <ecNumber evidence="6">2.1.1.199</ecNumber>
    </recommendedName>
    <alternativeName>
        <fullName evidence="6">16S rRNA m(4)C1402 methyltransferase</fullName>
    </alternativeName>
    <alternativeName>
        <fullName evidence="6">rRNA (cytosine-N(4)-)-methyltransferase RsmH</fullName>
    </alternativeName>
</protein>
<dbReference type="Pfam" id="PF01795">
    <property type="entry name" value="Methyltransf_5"/>
    <property type="match status" value="1"/>
</dbReference>
<comment type="subcellular location">
    <subcellularLocation>
        <location evidence="6">Cytoplasm</location>
    </subcellularLocation>
</comment>
<dbReference type="AlphaFoldDB" id="A0A4R6UHB2"/>
<dbReference type="GO" id="GO:0005737">
    <property type="term" value="C:cytoplasm"/>
    <property type="evidence" value="ECO:0007669"/>
    <property type="project" value="UniProtKB-SubCell"/>
</dbReference>
<dbReference type="InterPro" id="IPR029063">
    <property type="entry name" value="SAM-dependent_MTases_sf"/>
</dbReference>
<dbReference type="SUPFAM" id="SSF53335">
    <property type="entry name" value="S-adenosyl-L-methionine-dependent methyltransferases"/>
    <property type="match status" value="1"/>
</dbReference>
<feature type="binding site" evidence="6">
    <location>
        <position position="105"/>
    </location>
    <ligand>
        <name>S-adenosyl-L-methionine</name>
        <dbReference type="ChEBI" id="CHEBI:59789"/>
    </ligand>
</feature>
<evidence type="ECO:0000313" key="7">
    <source>
        <dbReference type="EMBL" id="TDQ44623.1"/>
    </source>
</evidence>
<evidence type="ECO:0000313" key="8">
    <source>
        <dbReference type="Proteomes" id="UP000295375"/>
    </source>
</evidence>
<dbReference type="GO" id="GO:0070475">
    <property type="term" value="P:rRNA base methylation"/>
    <property type="evidence" value="ECO:0007669"/>
    <property type="project" value="UniProtKB-UniRule"/>
</dbReference>
<comment type="catalytic activity">
    <reaction evidence="6">
        <text>cytidine(1402) in 16S rRNA + S-adenosyl-L-methionine = N(4)-methylcytidine(1402) in 16S rRNA + S-adenosyl-L-homocysteine + H(+)</text>
        <dbReference type="Rhea" id="RHEA:42928"/>
        <dbReference type="Rhea" id="RHEA-COMP:10286"/>
        <dbReference type="Rhea" id="RHEA-COMP:10287"/>
        <dbReference type="ChEBI" id="CHEBI:15378"/>
        <dbReference type="ChEBI" id="CHEBI:57856"/>
        <dbReference type="ChEBI" id="CHEBI:59789"/>
        <dbReference type="ChEBI" id="CHEBI:74506"/>
        <dbReference type="ChEBI" id="CHEBI:82748"/>
        <dbReference type="EC" id="2.1.1.199"/>
    </reaction>
</comment>
<dbReference type="InterPro" id="IPR002903">
    <property type="entry name" value="RsmH"/>
</dbReference>
<evidence type="ECO:0000256" key="2">
    <source>
        <dbReference type="ARBA" id="ARBA00022552"/>
    </source>
</evidence>
<gene>
    <name evidence="6" type="primary">rsmH</name>
    <name evidence="7" type="ORF">EV696_12326</name>
</gene>
<keyword evidence="2 6" id="KW-0698">rRNA processing</keyword>
<dbReference type="Gene3D" id="3.40.50.150">
    <property type="entry name" value="Vaccinia Virus protein VP39"/>
    <property type="match status" value="1"/>
</dbReference>
<dbReference type="PIRSF" id="PIRSF004486">
    <property type="entry name" value="MraW"/>
    <property type="match status" value="1"/>
</dbReference>
<dbReference type="Gene3D" id="1.10.150.170">
    <property type="entry name" value="Putative methyltransferase TM0872, insert domain"/>
    <property type="match status" value="1"/>
</dbReference>
<dbReference type="GO" id="GO:0071424">
    <property type="term" value="F:rRNA (cytosine-N4-)-methyltransferase activity"/>
    <property type="evidence" value="ECO:0007669"/>
    <property type="project" value="UniProtKB-UniRule"/>
</dbReference>
<comment type="caution">
    <text evidence="7">The sequence shown here is derived from an EMBL/GenBank/DDBJ whole genome shotgun (WGS) entry which is preliminary data.</text>
</comment>
<keyword evidence="8" id="KW-1185">Reference proteome</keyword>
<evidence type="ECO:0000256" key="4">
    <source>
        <dbReference type="ARBA" id="ARBA00022679"/>
    </source>
</evidence>
<proteinExistence type="inferred from homology"/>
<evidence type="ECO:0000256" key="3">
    <source>
        <dbReference type="ARBA" id="ARBA00022603"/>
    </source>
</evidence>
<evidence type="ECO:0000256" key="5">
    <source>
        <dbReference type="ARBA" id="ARBA00022691"/>
    </source>
</evidence>
<dbReference type="RefSeq" id="WP_133593083.1">
    <property type="nucleotide sequence ID" value="NZ_CP037953.1"/>
</dbReference>
<keyword evidence="4 6" id="KW-0808">Transferase</keyword>
<organism evidence="7 8">
    <name type="scientific">Permianibacter aggregans</name>
    <dbReference type="NCBI Taxonomy" id="1510150"/>
    <lineage>
        <taxon>Bacteria</taxon>
        <taxon>Pseudomonadati</taxon>
        <taxon>Pseudomonadota</taxon>
        <taxon>Gammaproteobacteria</taxon>
        <taxon>Pseudomonadales</taxon>
        <taxon>Pseudomonadaceae</taxon>
        <taxon>Permianibacter</taxon>
    </lineage>
</organism>
<accession>A0A4R6UHB2</accession>
<evidence type="ECO:0000256" key="6">
    <source>
        <dbReference type="HAMAP-Rule" id="MF_01007"/>
    </source>
</evidence>
<evidence type="ECO:0000256" key="1">
    <source>
        <dbReference type="ARBA" id="ARBA00010396"/>
    </source>
</evidence>
<dbReference type="SUPFAM" id="SSF81799">
    <property type="entry name" value="Putative methyltransferase TM0872, insert domain"/>
    <property type="match status" value="1"/>
</dbReference>
<dbReference type="InterPro" id="IPR023397">
    <property type="entry name" value="SAM-dep_MeTrfase_MraW_recog"/>
</dbReference>
<feature type="binding site" evidence="6">
    <location>
        <begin position="30"/>
        <end position="32"/>
    </location>
    <ligand>
        <name>S-adenosyl-L-methionine</name>
        <dbReference type="ChEBI" id="CHEBI:59789"/>
    </ligand>
</feature>
<comment type="function">
    <text evidence="6">Specifically methylates the N4 position of cytidine in position 1402 (C1402) of 16S rRNA.</text>
</comment>
<dbReference type="EC" id="2.1.1.199" evidence="6"/>
<dbReference type="Proteomes" id="UP000295375">
    <property type="component" value="Unassembled WGS sequence"/>
</dbReference>
<dbReference type="EMBL" id="SNYM01000023">
    <property type="protein sequence ID" value="TDQ44623.1"/>
    <property type="molecule type" value="Genomic_DNA"/>
</dbReference>
<keyword evidence="6" id="KW-0963">Cytoplasm</keyword>
<dbReference type="FunFam" id="1.10.150.170:FF:000003">
    <property type="entry name" value="Ribosomal RNA small subunit methyltransferase H"/>
    <property type="match status" value="1"/>
</dbReference>
<sequence>MHESVLLHESLAALNVHADGIYVDATFGRGGHSGEILKLLGERGRLLAFDRDPQAVQVAKQQFADDARFEIIAEPFSAMSRELSARDLMGKVNGILMDLGVSSPQLDEAARGFSFMRDGELDMRMDPTRGFSAAEFIATAKESDLADVIYRLGEDRQSRRIARAIVTARQVEPITRTLQLAKIVADALPRHEKHKHPATRTFLALRLYVNDELGEVERTLPQAVDALAAQGRLAVISFHSLEDRIVKLYLRDEARGPQLPKDLPVRDQEIKRRIKLVDKIMPGEAELKVNPRARSAVLRVAERIR</sequence>
<comment type="similarity">
    <text evidence="1 6">Belongs to the methyltransferase superfamily. RsmH family.</text>
</comment>
<reference evidence="7 8" key="1">
    <citation type="submission" date="2019-03" db="EMBL/GenBank/DDBJ databases">
        <title>Genomic Encyclopedia of Type Strains, Phase IV (KMG-IV): sequencing the most valuable type-strain genomes for metagenomic binning, comparative biology and taxonomic classification.</title>
        <authorList>
            <person name="Goeker M."/>
        </authorList>
    </citation>
    <scope>NUCLEOTIDE SEQUENCE [LARGE SCALE GENOMIC DNA]</scope>
    <source>
        <strain evidence="7 8">DSM 103792</strain>
    </source>
</reference>
<name>A0A4R6UHB2_9GAMM</name>
<dbReference type="PANTHER" id="PTHR11265">
    <property type="entry name" value="S-ADENOSYL-METHYLTRANSFERASE MRAW"/>
    <property type="match status" value="1"/>
</dbReference>
<dbReference type="HAMAP" id="MF_01007">
    <property type="entry name" value="16SrRNA_methyltr_H"/>
    <property type="match status" value="1"/>
</dbReference>